<evidence type="ECO:0000256" key="1">
    <source>
        <dbReference type="ARBA" id="ARBA00004651"/>
    </source>
</evidence>
<name>A0ABV8LZ68_9ACTN</name>
<evidence type="ECO:0000256" key="3">
    <source>
        <dbReference type="ARBA" id="ARBA00022475"/>
    </source>
</evidence>
<feature type="transmembrane region" description="Helical" evidence="7">
    <location>
        <begin position="321"/>
        <end position="340"/>
    </location>
</feature>
<keyword evidence="3" id="KW-1003">Cell membrane</keyword>
<keyword evidence="10" id="KW-1185">Reference proteome</keyword>
<feature type="transmembrane region" description="Helical" evidence="7">
    <location>
        <begin position="234"/>
        <end position="255"/>
    </location>
</feature>
<evidence type="ECO:0000256" key="2">
    <source>
        <dbReference type="ARBA" id="ARBA00006162"/>
    </source>
</evidence>
<evidence type="ECO:0000313" key="9">
    <source>
        <dbReference type="EMBL" id="MFC4135651.1"/>
    </source>
</evidence>
<keyword evidence="6 7" id="KW-0472">Membrane</keyword>
<evidence type="ECO:0000256" key="5">
    <source>
        <dbReference type="ARBA" id="ARBA00022989"/>
    </source>
</evidence>
<comment type="similarity">
    <text evidence="2">Belongs to the EccD/Snm4 family.</text>
</comment>
<dbReference type="NCBIfam" id="TIGR03920">
    <property type="entry name" value="T7SS_EccD"/>
    <property type="match status" value="1"/>
</dbReference>
<gene>
    <name evidence="9" type="primary">eccD</name>
    <name evidence="9" type="ORF">ACFOZ4_33980</name>
</gene>
<dbReference type="Gene3D" id="3.10.20.90">
    <property type="entry name" value="Phosphatidylinositol 3-kinase Catalytic Subunit, Chain A, domain 1"/>
    <property type="match status" value="1"/>
</dbReference>
<feature type="transmembrane region" description="Helical" evidence="7">
    <location>
        <begin position="372"/>
        <end position="389"/>
    </location>
</feature>
<dbReference type="InterPro" id="IPR006707">
    <property type="entry name" value="T7SS_EccD"/>
</dbReference>
<comment type="subcellular location">
    <subcellularLocation>
        <location evidence="1">Cell membrane</location>
        <topology evidence="1">Multi-pass membrane protein</topology>
    </subcellularLocation>
</comment>
<evidence type="ECO:0000256" key="4">
    <source>
        <dbReference type="ARBA" id="ARBA00022692"/>
    </source>
</evidence>
<proteinExistence type="inferred from homology"/>
<feature type="transmembrane region" description="Helical" evidence="7">
    <location>
        <begin position="185"/>
        <end position="203"/>
    </location>
</feature>
<dbReference type="Proteomes" id="UP001595816">
    <property type="component" value="Unassembled WGS sequence"/>
</dbReference>
<dbReference type="InterPro" id="IPR024962">
    <property type="entry name" value="YukD-like"/>
</dbReference>
<sequence>MTVDIAPAVLAAPRRVTIAAPATRVDVSLPPQATVAELVPQLVRMAGAVGGGWTLGRLGDEPFDPGSTVASAGIRDGEVLHLYAQGGGPLPVLFDDVADAVVAAHAASRWRPEHARRAGLAVATLAVAGSAAALPLVGRAAVAVGCLLAATALARSSRGSAAGTVIAATGIPAVAAAAPLAGVNWAVAGAAAITGYALCALVLVPAARVWFAGLVVAGVLGLGTALLTTVAGPIAVAPIIAVLPVLTLLMPGIAVRLGRLPLPRLPADQSALATDIRPAAGADVVAAAKVSARMLTSLLAGAVAVEVGAVGVLLRLGRPWSLALAVLAGIALTLRVRAYVQVGQRVVLLSGGLAVLAEAGATLANSGDPARLVLITVLAAGALAGLVTAVRPDQPPSPYLLRLLDILEFAALIGLLPTALAVLDAYARIRGLTR</sequence>
<evidence type="ECO:0000259" key="8">
    <source>
        <dbReference type="Pfam" id="PF19053"/>
    </source>
</evidence>
<dbReference type="InterPro" id="IPR044049">
    <property type="entry name" value="EccD_transm"/>
</dbReference>
<dbReference type="Pfam" id="PF08817">
    <property type="entry name" value="YukD"/>
    <property type="match status" value="1"/>
</dbReference>
<evidence type="ECO:0000256" key="6">
    <source>
        <dbReference type="ARBA" id="ARBA00023136"/>
    </source>
</evidence>
<feature type="transmembrane region" description="Helical" evidence="7">
    <location>
        <begin position="159"/>
        <end position="178"/>
    </location>
</feature>
<feature type="transmembrane region" description="Helical" evidence="7">
    <location>
        <begin position="209"/>
        <end position="227"/>
    </location>
</feature>
<evidence type="ECO:0000313" key="10">
    <source>
        <dbReference type="Proteomes" id="UP001595816"/>
    </source>
</evidence>
<feature type="transmembrane region" description="Helical" evidence="7">
    <location>
        <begin position="409"/>
        <end position="427"/>
    </location>
</feature>
<dbReference type="RefSeq" id="WP_253750015.1">
    <property type="nucleotide sequence ID" value="NZ_JAMZDZ010000001.1"/>
</dbReference>
<evidence type="ECO:0000256" key="7">
    <source>
        <dbReference type="SAM" id="Phobius"/>
    </source>
</evidence>
<organism evidence="9 10">
    <name type="scientific">Hamadaea flava</name>
    <dbReference type="NCBI Taxonomy" id="1742688"/>
    <lineage>
        <taxon>Bacteria</taxon>
        <taxon>Bacillati</taxon>
        <taxon>Actinomycetota</taxon>
        <taxon>Actinomycetes</taxon>
        <taxon>Micromonosporales</taxon>
        <taxon>Micromonosporaceae</taxon>
        <taxon>Hamadaea</taxon>
    </lineage>
</organism>
<keyword evidence="5 7" id="KW-1133">Transmembrane helix</keyword>
<reference evidence="10" key="1">
    <citation type="journal article" date="2019" name="Int. J. Syst. Evol. Microbiol.">
        <title>The Global Catalogue of Microorganisms (GCM) 10K type strain sequencing project: providing services to taxonomists for standard genome sequencing and annotation.</title>
        <authorList>
            <consortium name="The Broad Institute Genomics Platform"/>
            <consortium name="The Broad Institute Genome Sequencing Center for Infectious Disease"/>
            <person name="Wu L."/>
            <person name="Ma J."/>
        </authorList>
    </citation>
    <scope>NUCLEOTIDE SEQUENCE [LARGE SCALE GENOMIC DNA]</scope>
    <source>
        <strain evidence="10">CGMCC 4.7289</strain>
    </source>
</reference>
<accession>A0ABV8LZ68</accession>
<feature type="transmembrane region" description="Helical" evidence="7">
    <location>
        <begin position="294"/>
        <end position="314"/>
    </location>
</feature>
<feature type="domain" description="EccD-like transmembrane" evidence="8">
    <location>
        <begin position="118"/>
        <end position="432"/>
    </location>
</feature>
<dbReference type="Pfam" id="PF19053">
    <property type="entry name" value="EccD"/>
    <property type="match status" value="1"/>
</dbReference>
<feature type="transmembrane region" description="Helical" evidence="7">
    <location>
        <begin position="120"/>
        <end position="153"/>
    </location>
</feature>
<comment type="caution">
    <text evidence="9">The sequence shown here is derived from an EMBL/GenBank/DDBJ whole genome shotgun (WGS) entry which is preliminary data.</text>
</comment>
<dbReference type="EMBL" id="JBHSAY010000023">
    <property type="protein sequence ID" value="MFC4135651.1"/>
    <property type="molecule type" value="Genomic_DNA"/>
</dbReference>
<protein>
    <submittedName>
        <fullName evidence="9">Type VII secretion integral membrane protein EccD</fullName>
    </submittedName>
</protein>
<keyword evidence="4 7" id="KW-0812">Transmembrane</keyword>